<dbReference type="EMBL" id="UOGI01000026">
    <property type="protein sequence ID" value="VAX28492.1"/>
    <property type="molecule type" value="Genomic_DNA"/>
</dbReference>
<dbReference type="InterPro" id="IPR004960">
    <property type="entry name" value="LipA_acyltrans"/>
</dbReference>
<evidence type="ECO:0000256" key="2">
    <source>
        <dbReference type="ARBA" id="ARBA00022475"/>
    </source>
</evidence>
<dbReference type="GO" id="GO:0008610">
    <property type="term" value="P:lipid biosynthetic process"/>
    <property type="evidence" value="ECO:0007669"/>
    <property type="project" value="UniProtKB-ARBA"/>
</dbReference>
<keyword evidence="7" id="KW-1133">Transmembrane helix</keyword>
<dbReference type="PANTHER" id="PTHR30606">
    <property type="entry name" value="LIPID A BIOSYNTHESIS LAUROYL ACYLTRANSFERASE"/>
    <property type="match status" value="1"/>
</dbReference>
<accession>A0A3B1CJQ9</accession>
<keyword evidence="3" id="KW-0997">Cell inner membrane</keyword>
<protein>
    <submittedName>
        <fullName evidence="8">Lipid A biosynthesis lauroyl acyltransferase</fullName>
        <ecNumber evidence="8">2.3.1.241</ecNumber>
    </submittedName>
</protein>
<evidence type="ECO:0000256" key="7">
    <source>
        <dbReference type="SAM" id="Phobius"/>
    </source>
</evidence>
<dbReference type="AlphaFoldDB" id="A0A3B1CJQ9"/>
<reference evidence="8" key="1">
    <citation type="submission" date="2018-06" db="EMBL/GenBank/DDBJ databases">
        <authorList>
            <person name="Zhirakovskaya E."/>
        </authorList>
    </citation>
    <scope>NUCLEOTIDE SEQUENCE</scope>
</reference>
<dbReference type="Pfam" id="PF03279">
    <property type="entry name" value="Lip_A_acyltrans"/>
    <property type="match status" value="1"/>
</dbReference>
<dbReference type="EC" id="2.3.1.241" evidence="8"/>
<evidence type="ECO:0000256" key="3">
    <source>
        <dbReference type="ARBA" id="ARBA00022519"/>
    </source>
</evidence>
<dbReference type="PIRSF" id="PIRSF026649">
    <property type="entry name" value="MsbB"/>
    <property type="match status" value="1"/>
</dbReference>
<feature type="transmembrane region" description="Helical" evidence="7">
    <location>
        <begin position="27"/>
        <end position="43"/>
    </location>
</feature>
<organism evidence="8">
    <name type="scientific">hydrothermal vent metagenome</name>
    <dbReference type="NCBI Taxonomy" id="652676"/>
    <lineage>
        <taxon>unclassified sequences</taxon>
        <taxon>metagenomes</taxon>
        <taxon>ecological metagenomes</taxon>
    </lineage>
</organism>
<evidence type="ECO:0000256" key="1">
    <source>
        <dbReference type="ARBA" id="ARBA00004533"/>
    </source>
</evidence>
<dbReference type="CDD" id="cd07984">
    <property type="entry name" value="LPLAT_LABLAT-like"/>
    <property type="match status" value="1"/>
</dbReference>
<gene>
    <name evidence="8" type="ORF">MNBD_NITROSPIRAE03-1066</name>
</gene>
<dbReference type="GO" id="GO:0008913">
    <property type="term" value="F:Kdo2-lipid IVA acyltransferase activity"/>
    <property type="evidence" value="ECO:0007669"/>
    <property type="project" value="UniProtKB-EC"/>
</dbReference>
<keyword evidence="5 7" id="KW-0472">Membrane</keyword>
<dbReference type="GO" id="GO:0005886">
    <property type="term" value="C:plasma membrane"/>
    <property type="evidence" value="ECO:0007669"/>
    <property type="project" value="UniProtKB-SubCell"/>
</dbReference>
<evidence type="ECO:0000256" key="4">
    <source>
        <dbReference type="ARBA" id="ARBA00022679"/>
    </source>
</evidence>
<keyword evidence="2" id="KW-1003">Cell membrane</keyword>
<dbReference type="PANTHER" id="PTHR30606:SF9">
    <property type="entry name" value="LIPID A BIOSYNTHESIS LAUROYLTRANSFERASE"/>
    <property type="match status" value="1"/>
</dbReference>
<evidence type="ECO:0000313" key="8">
    <source>
        <dbReference type="EMBL" id="VAX28492.1"/>
    </source>
</evidence>
<dbReference type="GO" id="GO:1901137">
    <property type="term" value="P:carbohydrate derivative biosynthetic process"/>
    <property type="evidence" value="ECO:0007669"/>
    <property type="project" value="UniProtKB-ARBA"/>
</dbReference>
<keyword evidence="6 8" id="KW-0012">Acyltransferase</keyword>
<keyword evidence="7" id="KW-0812">Transmembrane</keyword>
<evidence type="ECO:0000256" key="5">
    <source>
        <dbReference type="ARBA" id="ARBA00023136"/>
    </source>
</evidence>
<proteinExistence type="predicted"/>
<name>A0A3B1CJQ9_9ZZZZ</name>
<keyword evidence="4 8" id="KW-0808">Transferase</keyword>
<sequence>MRNVLWLFQMGLLYAVTLPIGVMPLRLALRAGSLIGLMGYFIWGSRRRIAVDNISHAIQAGFIDNSVSAAGLTKEHFRNLGKYAAEIVKIYHGFGSKILDRIEVEGIDNYQKAREKGKGILLITGHCGNWELLALAVSCKVSPVGAVARPINNPYFNSLIERVRKRYGNSVIYKKGALRAIISRLRKGGTVGILIDQSVLPAEGVVVEFLGRPAWVIKSPSLIARKTGASVVPVFIRRRDNGSHLVKIHPEVELSDAEDLEMAVLEDTKRFTSYVERYIVKNPAEWLWIHRRWKRIRN</sequence>
<evidence type="ECO:0000256" key="6">
    <source>
        <dbReference type="ARBA" id="ARBA00023315"/>
    </source>
</evidence>
<comment type="subcellular location">
    <subcellularLocation>
        <location evidence="1">Cell inner membrane</location>
    </subcellularLocation>
</comment>